<dbReference type="InterPro" id="IPR001387">
    <property type="entry name" value="Cro/C1-type_HTH"/>
</dbReference>
<evidence type="ECO:0000259" key="8">
    <source>
        <dbReference type="PROSITE" id="PS50943"/>
    </source>
</evidence>
<dbReference type="GO" id="GO:0000287">
    <property type="term" value="F:magnesium ion binding"/>
    <property type="evidence" value="ECO:0007669"/>
    <property type="project" value="UniProtKB-UniRule"/>
</dbReference>
<evidence type="ECO:0000256" key="5">
    <source>
        <dbReference type="ARBA" id="ARBA00022840"/>
    </source>
</evidence>
<protein>
    <recommendedName>
        <fullName evidence="7">Shikimate kinase</fullName>
        <shortName evidence="7">SK</shortName>
        <ecNumber evidence="7">2.7.1.71</ecNumber>
    </recommendedName>
</protein>
<feature type="binding site" evidence="7">
    <location>
        <position position="102"/>
    </location>
    <ligand>
        <name>Mg(2+)</name>
        <dbReference type="ChEBI" id="CHEBI:18420"/>
    </ligand>
</feature>
<evidence type="ECO:0000256" key="3">
    <source>
        <dbReference type="ARBA" id="ARBA00022741"/>
    </source>
</evidence>
<keyword evidence="4 7" id="KW-0418">Kinase</keyword>
<comment type="pathway">
    <text evidence="7">Metabolic intermediate biosynthesis; chorismate biosynthesis; chorismate from D-erythrose 4-phosphate and phosphoenolpyruvate: step 5/7.</text>
</comment>
<gene>
    <name evidence="7 9" type="primary">aroK</name>
    <name evidence="9" type="ORF">Poly30_24720</name>
</gene>
<feature type="binding site" evidence="7">
    <location>
        <position position="167"/>
    </location>
    <ligand>
        <name>substrate</name>
    </ligand>
</feature>
<keyword evidence="7" id="KW-0460">Magnesium</keyword>
<keyword evidence="5 7" id="KW-0067">ATP-binding</keyword>
<dbReference type="AlphaFoldDB" id="A0A518ES90"/>
<dbReference type="Gene3D" id="3.40.50.300">
    <property type="entry name" value="P-loop containing nucleotide triphosphate hydrolases"/>
    <property type="match status" value="1"/>
</dbReference>
<dbReference type="PRINTS" id="PR01100">
    <property type="entry name" value="SHIKIMTKNASE"/>
</dbReference>
<keyword evidence="1 7" id="KW-0028">Amino-acid biosynthesis</keyword>
<reference evidence="9 10" key="1">
    <citation type="submission" date="2019-02" db="EMBL/GenBank/DDBJ databases">
        <title>Deep-cultivation of Planctomycetes and their phenomic and genomic characterization uncovers novel biology.</title>
        <authorList>
            <person name="Wiegand S."/>
            <person name="Jogler M."/>
            <person name="Boedeker C."/>
            <person name="Pinto D."/>
            <person name="Vollmers J."/>
            <person name="Rivas-Marin E."/>
            <person name="Kohn T."/>
            <person name="Peeters S.H."/>
            <person name="Heuer A."/>
            <person name="Rast P."/>
            <person name="Oberbeckmann S."/>
            <person name="Bunk B."/>
            <person name="Jeske O."/>
            <person name="Meyerdierks A."/>
            <person name="Storesund J.E."/>
            <person name="Kallscheuer N."/>
            <person name="Luecker S."/>
            <person name="Lage O.M."/>
            <person name="Pohl T."/>
            <person name="Merkel B.J."/>
            <person name="Hornburger P."/>
            <person name="Mueller R.-W."/>
            <person name="Bruemmer F."/>
            <person name="Labrenz M."/>
            <person name="Spormann A.M."/>
            <person name="Op den Camp H."/>
            <person name="Overmann J."/>
            <person name="Amann R."/>
            <person name="Jetten M.S.M."/>
            <person name="Mascher T."/>
            <person name="Medema M.H."/>
            <person name="Devos D.P."/>
            <person name="Kaster A.-K."/>
            <person name="Ovreas L."/>
            <person name="Rohde M."/>
            <person name="Galperin M.Y."/>
            <person name="Jogler C."/>
        </authorList>
    </citation>
    <scope>NUCLEOTIDE SEQUENCE [LARGE SCALE GENOMIC DNA]</scope>
    <source>
        <strain evidence="9 10">Poly30</strain>
    </source>
</reference>
<comment type="catalytic activity">
    <reaction evidence="7">
        <text>shikimate + ATP = 3-phosphoshikimate + ADP + H(+)</text>
        <dbReference type="Rhea" id="RHEA:13121"/>
        <dbReference type="ChEBI" id="CHEBI:15378"/>
        <dbReference type="ChEBI" id="CHEBI:30616"/>
        <dbReference type="ChEBI" id="CHEBI:36208"/>
        <dbReference type="ChEBI" id="CHEBI:145989"/>
        <dbReference type="ChEBI" id="CHEBI:456216"/>
        <dbReference type="EC" id="2.7.1.71"/>
    </reaction>
</comment>
<proteinExistence type="inferred from homology"/>
<dbReference type="CDD" id="cd00093">
    <property type="entry name" value="HTH_XRE"/>
    <property type="match status" value="1"/>
</dbReference>
<dbReference type="SUPFAM" id="SSF52540">
    <property type="entry name" value="P-loop containing nucleoside triphosphate hydrolases"/>
    <property type="match status" value="1"/>
</dbReference>
<evidence type="ECO:0000256" key="4">
    <source>
        <dbReference type="ARBA" id="ARBA00022777"/>
    </source>
</evidence>
<evidence type="ECO:0000313" key="10">
    <source>
        <dbReference type="Proteomes" id="UP000320390"/>
    </source>
</evidence>
<dbReference type="GO" id="GO:0004765">
    <property type="term" value="F:shikimate kinase activity"/>
    <property type="evidence" value="ECO:0007669"/>
    <property type="project" value="UniProtKB-UniRule"/>
</dbReference>
<comment type="caution">
    <text evidence="7">Lacks conserved residue(s) required for the propagation of feature annotation.</text>
</comment>
<keyword evidence="7" id="KW-0479">Metal-binding</keyword>
<feature type="binding site" evidence="7">
    <location>
        <position position="206"/>
    </location>
    <ligand>
        <name>ATP</name>
        <dbReference type="ChEBI" id="CHEBI:30616"/>
    </ligand>
</feature>
<keyword evidence="3 7" id="KW-0547">Nucleotide-binding</keyword>
<comment type="function">
    <text evidence="7">Catalyzes the specific phosphorylation of the 3-hydroxyl group of shikimic acid using ATP as a cosubstrate.</text>
</comment>
<comment type="subcellular location">
    <subcellularLocation>
        <location evidence="7">Cytoplasm</location>
    </subcellularLocation>
</comment>
<dbReference type="HAMAP" id="MF_00109">
    <property type="entry name" value="Shikimate_kinase"/>
    <property type="match status" value="1"/>
</dbReference>
<dbReference type="NCBIfam" id="NF006015">
    <property type="entry name" value="PRK08154.1"/>
    <property type="match status" value="1"/>
</dbReference>
<feature type="binding site" evidence="7">
    <location>
        <position position="225"/>
    </location>
    <ligand>
        <name>substrate</name>
    </ligand>
</feature>
<evidence type="ECO:0000256" key="6">
    <source>
        <dbReference type="ARBA" id="ARBA00023141"/>
    </source>
</evidence>
<feature type="binding site" evidence="7">
    <location>
        <begin position="98"/>
        <end position="103"/>
    </location>
    <ligand>
        <name>ATP</name>
        <dbReference type="ChEBI" id="CHEBI:30616"/>
    </ligand>
</feature>
<dbReference type="Gene3D" id="1.10.260.40">
    <property type="entry name" value="lambda repressor-like DNA-binding domains"/>
    <property type="match status" value="1"/>
</dbReference>
<evidence type="ECO:0000256" key="7">
    <source>
        <dbReference type="HAMAP-Rule" id="MF_00109"/>
    </source>
</evidence>
<dbReference type="EC" id="2.7.1.71" evidence="7"/>
<name>A0A518ES90_9BACT</name>
<comment type="similarity">
    <text evidence="7">Belongs to the shikimate kinase family.</text>
</comment>
<dbReference type="OrthoDB" id="9800332at2"/>
<dbReference type="Pfam" id="PF01202">
    <property type="entry name" value="SKI"/>
    <property type="match status" value="1"/>
</dbReference>
<feature type="binding site" evidence="7">
    <location>
        <position position="144"/>
    </location>
    <ligand>
        <name>substrate</name>
    </ligand>
</feature>
<feature type="binding site" evidence="7">
    <location>
        <position position="120"/>
    </location>
    <ligand>
        <name>substrate</name>
    </ligand>
</feature>
<dbReference type="GO" id="GO:0005524">
    <property type="term" value="F:ATP binding"/>
    <property type="evidence" value="ECO:0007669"/>
    <property type="project" value="UniProtKB-UniRule"/>
</dbReference>
<evidence type="ECO:0000256" key="2">
    <source>
        <dbReference type="ARBA" id="ARBA00022679"/>
    </source>
</evidence>
<dbReference type="SUPFAM" id="SSF47413">
    <property type="entry name" value="lambda repressor-like DNA-binding domains"/>
    <property type="match status" value="1"/>
</dbReference>
<dbReference type="GO" id="GO:0008652">
    <property type="term" value="P:amino acid biosynthetic process"/>
    <property type="evidence" value="ECO:0007669"/>
    <property type="project" value="UniProtKB-KW"/>
</dbReference>
<dbReference type="InterPro" id="IPR031322">
    <property type="entry name" value="Shikimate/glucono_kinase"/>
</dbReference>
<dbReference type="GO" id="GO:0009423">
    <property type="term" value="P:chorismate biosynthetic process"/>
    <property type="evidence" value="ECO:0007669"/>
    <property type="project" value="UniProtKB-UniRule"/>
</dbReference>
<dbReference type="EMBL" id="CP036434">
    <property type="protein sequence ID" value="QDV06954.1"/>
    <property type="molecule type" value="Genomic_DNA"/>
</dbReference>
<feature type="domain" description="HTH cro/C1-type" evidence="8">
    <location>
        <begin position="24"/>
        <end position="78"/>
    </location>
</feature>
<evidence type="ECO:0000256" key="1">
    <source>
        <dbReference type="ARBA" id="ARBA00022605"/>
    </source>
</evidence>
<keyword evidence="6 7" id="KW-0057">Aromatic amino acid biosynthesis</keyword>
<dbReference type="PANTHER" id="PTHR21087">
    <property type="entry name" value="SHIKIMATE KINASE"/>
    <property type="match status" value="1"/>
</dbReference>
<dbReference type="InterPro" id="IPR000623">
    <property type="entry name" value="Shikimate_kinase/TSH1"/>
</dbReference>
<dbReference type="GO" id="GO:0009073">
    <property type="term" value="P:aromatic amino acid family biosynthetic process"/>
    <property type="evidence" value="ECO:0007669"/>
    <property type="project" value="UniProtKB-KW"/>
</dbReference>
<dbReference type="UniPathway" id="UPA00053">
    <property type="reaction ID" value="UER00088"/>
</dbReference>
<accession>A0A518ES90</accession>
<dbReference type="Proteomes" id="UP000320390">
    <property type="component" value="Chromosome"/>
</dbReference>
<dbReference type="InterPro" id="IPR027417">
    <property type="entry name" value="P-loop_NTPase"/>
</dbReference>
<keyword evidence="10" id="KW-1185">Reference proteome</keyword>
<dbReference type="GO" id="GO:0005829">
    <property type="term" value="C:cytosol"/>
    <property type="evidence" value="ECO:0007669"/>
    <property type="project" value="TreeGrafter"/>
</dbReference>
<dbReference type="PROSITE" id="PS50943">
    <property type="entry name" value="HTH_CROC1"/>
    <property type="match status" value="1"/>
</dbReference>
<dbReference type="InterPro" id="IPR010982">
    <property type="entry name" value="Lambda_DNA-bd_dom_sf"/>
</dbReference>
<dbReference type="Pfam" id="PF01381">
    <property type="entry name" value="HTH_3"/>
    <property type="match status" value="1"/>
</dbReference>
<keyword evidence="2 7" id="KW-0808">Transferase</keyword>
<dbReference type="GO" id="GO:0003677">
    <property type="term" value="F:DNA binding"/>
    <property type="evidence" value="ECO:0007669"/>
    <property type="project" value="InterPro"/>
</dbReference>
<comment type="cofactor">
    <cofactor evidence="7">
        <name>Mg(2+)</name>
        <dbReference type="ChEBI" id="CHEBI:18420"/>
    </cofactor>
    <text evidence="7">Binds 1 Mg(2+) ion per subunit.</text>
</comment>
<sequence>MHYSFQGMTKQGDQALLQALGARIRRTREALGQTVTGLAERAGVSRRYVTEAEAGRANLTVLKLAAMAGALRMSLAELCDLPAASPRTERIALVGLRGAGKSTVGRLLARELETPFVELDERVERLAGLSLTAIFDIQGVETYRRLEREALEDVLAEGQRQVIATGGSIVTSPETFARLRESCRTVWLRAAPEAHLARVLSQGDHRPVEGHPRALDELREILARRESLYAQADEHLQTDESAPAAVVQALLERLGA</sequence>
<organism evidence="9 10">
    <name type="scientific">Saltatorellus ferox</name>
    <dbReference type="NCBI Taxonomy" id="2528018"/>
    <lineage>
        <taxon>Bacteria</taxon>
        <taxon>Pseudomonadati</taxon>
        <taxon>Planctomycetota</taxon>
        <taxon>Planctomycetia</taxon>
        <taxon>Planctomycetia incertae sedis</taxon>
        <taxon>Saltatorellus</taxon>
    </lineage>
</organism>
<dbReference type="PANTHER" id="PTHR21087:SF16">
    <property type="entry name" value="SHIKIMATE KINASE 1, CHLOROPLASTIC"/>
    <property type="match status" value="1"/>
</dbReference>
<dbReference type="SMART" id="SM00530">
    <property type="entry name" value="HTH_XRE"/>
    <property type="match status" value="1"/>
</dbReference>
<evidence type="ECO:0000313" key="9">
    <source>
        <dbReference type="EMBL" id="QDV06954.1"/>
    </source>
</evidence>
<keyword evidence="7" id="KW-0963">Cytoplasm</keyword>
<dbReference type="CDD" id="cd00464">
    <property type="entry name" value="SK"/>
    <property type="match status" value="1"/>
</dbReference>
<comment type="subunit">
    <text evidence="7">Monomer.</text>
</comment>